<gene>
    <name evidence="1" type="ORF">QQF64_029666</name>
</gene>
<reference evidence="1 2" key="1">
    <citation type="submission" date="2023-09" db="EMBL/GenBank/DDBJ databases">
        <authorList>
            <person name="Wang M."/>
        </authorList>
    </citation>
    <scope>NUCLEOTIDE SEQUENCE [LARGE SCALE GENOMIC DNA]</scope>
    <source>
        <strain evidence="1">GT-2023</strain>
        <tissue evidence="1">Liver</tissue>
    </source>
</reference>
<name>A0ABR3N156_9TELE</name>
<dbReference type="EMBL" id="JAYMGO010000007">
    <property type="protein sequence ID" value="KAL1270650.1"/>
    <property type="molecule type" value="Genomic_DNA"/>
</dbReference>
<comment type="caution">
    <text evidence="1">The sequence shown here is derived from an EMBL/GenBank/DDBJ whole genome shotgun (WGS) entry which is preliminary data.</text>
</comment>
<dbReference type="Proteomes" id="UP001558613">
    <property type="component" value="Unassembled WGS sequence"/>
</dbReference>
<accession>A0ABR3N156</accession>
<organism evidence="1 2">
    <name type="scientific">Cirrhinus molitorella</name>
    <name type="common">mud carp</name>
    <dbReference type="NCBI Taxonomy" id="172907"/>
    <lineage>
        <taxon>Eukaryota</taxon>
        <taxon>Metazoa</taxon>
        <taxon>Chordata</taxon>
        <taxon>Craniata</taxon>
        <taxon>Vertebrata</taxon>
        <taxon>Euteleostomi</taxon>
        <taxon>Actinopterygii</taxon>
        <taxon>Neopterygii</taxon>
        <taxon>Teleostei</taxon>
        <taxon>Ostariophysi</taxon>
        <taxon>Cypriniformes</taxon>
        <taxon>Cyprinidae</taxon>
        <taxon>Labeoninae</taxon>
        <taxon>Labeonini</taxon>
        <taxon>Cirrhinus</taxon>
    </lineage>
</organism>
<evidence type="ECO:0000313" key="1">
    <source>
        <dbReference type="EMBL" id="KAL1270650.1"/>
    </source>
</evidence>
<sequence length="88" mass="9645">MKSSVRKIWVKINAQGKVYPFIFTDKSCSALAWFSCCETPDCVQDGLLNLSTLHAVQVTLLHLLLWVAVVRLSSLQCVPAGLSVSVLP</sequence>
<evidence type="ECO:0000313" key="2">
    <source>
        <dbReference type="Proteomes" id="UP001558613"/>
    </source>
</evidence>
<keyword evidence="2" id="KW-1185">Reference proteome</keyword>
<proteinExistence type="predicted"/>
<protein>
    <submittedName>
        <fullName evidence="1">Uncharacterized protein</fullName>
    </submittedName>
</protein>